<gene>
    <name evidence="3" type="ORF">B0T24DRAFT_522674</name>
</gene>
<dbReference type="EMBL" id="JAULSN010000002">
    <property type="protein sequence ID" value="KAK3379017.1"/>
    <property type="molecule type" value="Genomic_DNA"/>
</dbReference>
<dbReference type="AlphaFoldDB" id="A0AAE0NCL4"/>
<dbReference type="PROSITE" id="PS50011">
    <property type="entry name" value="PROTEIN_KINASE_DOM"/>
    <property type="match status" value="1"/>
</dbReference>
<dbReference type="Proteomes" id="UP001287356">
    <property type="component" value="Unassembled WGS sequence"/>
</dbReference>
<dbReference type="PANTHER" id="PTHR24359:SF1">
    <property type="entry name" value="INHIBITOR OF NUCLEAR FACTOR KAPPA-B KINASE EPSILON SUBUNIT HOMOLOG 1-RELATED"/>
    <property type="match status" value="1"/>
</dbReference>
<accession>A0AAE0NCL4</accession>
<dbReference type="GO" id="GO:0004674">
    <property type="term" value="F:protein serine/threonine kinase activity"/>
    <property type="evidence" value="ECO:0007669"/>
    <property type="project" value="TreeGrafter"/>
</dbReference>
<sequence>MTSETGYISYARHGDIKPENILWFGAENDGLGLLAYSDFGLTKMYSSRTKSRGATQTVGFTVAYRPPEIEIRGVIMSRSADMWSLGCVFLEMVCWILGGPEELSRFSSMRALDSMGVGEEGFFSVKPTPSGSFEFSIKAAVTRFADGLRSHLRCTQFIRDLLDLIQHKMLLITAVDRITSGALAGHLDRMHQRVMDIADSDYIRQGRSWPDERRHGIQPTSSTVLKSMINTDVQNLIQENRIRMTERFTLRISAPRRSIRVAERPVRAPTGPAVTVSPPTGQQPTSRLKGSLCSLDQESSAASRIEFQGTQTEISTLAQFLCWIAATFRLPRLEELTCSNVDFRQVHRPESDYPAFTIGLQDLLPLEDMPGTCWKPLFPSAVMAVGFPVPACPGTRGLRIPFDAMLEMAGILYDVALEDEDGNTAGIYFDGISYTLYPTTYIKDQNAIQWHLVSKGRLLESANDHSVAPDSGTRPRWERISNLETLANSTAILGYCGDVQIQLGTAARAQYHSNIMPSLSTVERPPVEIASGSGTVGFSLFGITVSTSGNWRTRNAQRVSRDSRELDDYVALLDSSEKRAVILYDTADGKEKAWMVPELSLILELFNIWAMRRRLGDIKYAEPGPDGGAEARKVLAGDPGSPDYSYSKRKAVERVLDTNKDKQIGNIIEQIWGSIQKIRIENAGSDTGSRGIFPLGQTGLTGWDWLELAD</sequence>
<evidence type="ECO:0000259" key="2">
    <source>
        <dbReference type="PROSITE" id="PS50011"/>
    </source>
</evidence>
<organism evidence="3 4">
    <name type="scientific">Lasiosphaeria ovina</name>
    <dbReference type="NCBI Taxonomy" id="92902"/>
    <lineage>
        <taxon>Eukaryota</taxon>
        <taxon>Fungi</taxon>
        <taxon>Dikarya</taxon>
        <taxon>Ascomycota</taxon>
        <taxon>Pezizomycotina</taxon>
        <taxon>Sordariomycetes</taxon>
        <taxon>Sordariomycetidae</taxon>
        <taxon>Sordariales</taxon>
        <taxon>Lasiosphaeriaceae</taxon>
        <taxon>Lasiosphaeria</taxon>
    </lineage>
</organism>
<dbReference type="GO" id="GO:0005524">
    <property type="term" value="F:ATP binding"/>
    <property type="evidence" value="ECO:0007669"/>
    <property type="project" value="InterPro"/>
</dbReference>
<feature type="domain" description="Protein kinase" evidence="2">
    <location>
        <begin position="1"/>
        <end position="194"/>
    </location>
</feature>
<dbReference type="InterPro" id="IPR011009">
    <property type="entry name" value="Kinase-like_dom_sf"/>
</dbReference>
<dbReference type="PANTHER" id="PTHR24359">
    <property type="entry name" value="SERINE/THREONINE-PROTEIN KINASE SBK1"/>
    <property type="match status" value="1"/>
</dbReference>
<evidence type="ECO:0000313" key="4">
    <source>
        <dbReference type="Proteomes" id="UP001287356"/>
    </source>
</evidence>
<name>A0AAE0NCL4_9PEZI</name>
<feature type="region of interest" description="Disordered" evidence="1">
    <location>
        <begin position="266"/>
        <end position="287"/>
    </location>
</feature>
<keyword evidence="4" id="KW-1185">Reference proteome</keyword>
<proteinExistence type="predicted"/>
<feature type="non-terminal residue" evidence="3">
    <location>
        <position position="1"/>
    </location>
</feature>
<protein>
    <recommendedName>
        <fullName evidence="2">Protein kinase domain-containing protein</fullName>
    </recommendedName>
</protein>
<reference evidence="3" key="2">
    <citation type="submission" date="2023-06" db="EMBL/GenBank/DDBJ databases">
        <authorList>
            <consortium name="Lawrence Berkeley National Laboratory"/>
            <person name="Haridas S."/>
            <person name="Hensen N."/>
            <person name="Bonometti L."/>
            <person name="Westerberg I."/>
            <person name="Brannstrom I.O."/>
            <person name="Guillou S."/>
            <person name="Cros-Aarteil S."/>
            <person name="Calhoun S."/>
            <person name="Kuo A."/>
            <person name="Mondo S."/>
            <person name="Pangilinan J."/>
            <person name="Riley R."/>
            <person name="Labutti K."/>
            <person name="Andreopoulos B."/>
            <person name="Lipzen A."/>
            <person name="Chen C."/>
            <person name="Yanf M."/>
            <person name="Daum C."/>
            <person name="Ng V."/>
            <person name="Clum A."/>
            <person name="Steindorff A."/>
            <person name="Ohm R."/>
            <person name="Martin F."/>
            <person name="Silar P."/>
            <person name="Natvig D."/>
            <person name="Lalanne C."/>
            <person name="Gautier V."/>
            <person name="Ament-Velasquez S.L."/>
            <person name="Kruys A."/>
            <person name="Hutchinson M.I."/>
            <person name="Powell A.J."/>
            <person name="Barry K."/>
            <person name="Miller A.N."/>
            <person name="Grigoriev I.V."/>
            <person name="Debuchy R."/>
            <person name="Gladieux P."/>
            <person name="Thoren M.H."/>
            <person name="Johannesson H."/>
        </authorList>
    </citation>
    <scope>NUCLEOTIDE SEQUENCE</scope>
    <source>
        <strain evidence="3">CBS 958.72</strain>
    </source>
</reference>
<feature type="compositionally biased region" description="Polar residues" evidence="1">
    <location>
        <begin position="277"/>
        <end position="287"/>
    </location>
</feature>
<comment type="caution">
    <text evidence="3">The sequence shown here is derived from an EMBL/GenBank/DDBJ whole genome shotgun (WGS) entry which is preliminary data.</text>
</comment>
<dbReference type="Pfam" id="PF00069">
    <property type="entry name" value="Pkinase"/>
    <property type="match status" value="1"/>
</dbReference>
<reference evidence="3" key="1">
    <citation type="journal article" date="2023" name="Mol. Phylogenet. Evol.">
        <title>Genome-scale phylogeny and comparative genomics of the fungal order Sordariales.</title>
        <authorList>
            <person name="Hensen N."/>
            <person name="Bonometti L."/>
            <person name="Westerberg I."/>
            <person name="Brannstrom I.O."/>
            <person name="Guillou S."/>
            <person name="Cros-Aarteil S."/>
            <person name="Calhoun S."/>
            <person name="Haridas S."/>
            <person name="Kuo A."/>
            <person name="Mondo S."/>
            <person name="Pangilinan J."/>
            <person name="Riley R."/>
            <person name="LaButti K."/>
            <person name="Andreopoulos B."/>
            <person name="Lipzen A."/>
            <person name="Chen C."/>
            <person name="Yan M."/>
            <person name="Daum C."/>
            <person name="Ng V."/>
            <person name="Clum A."/>
            <person name="Steindorff A."/>
            <person name="Ohm R.A."/>
            <person name="Martin F."/>
            <person name="Silar P."/>
            <person name="Natvig D.O."/>
            <person name="Lalanne C."/>
            <person name="Gautier V."/>
            <person name="Ament-Velasquez S.L."/>
            <person name="Kruys A."/>
            <person name="Hutchinson M.I."/>
            <person name="Powell A.J."/>
            <person name="Barry K."/>
            <person name="Miller A.N."/>
            <person name="Grigoriev I.V."/>
            <person name="Debuchy R."/>
            <person name="Gladieux P."/>
            <person name="Hiltunen Thoren M."/>
            <person name="Johannesson H."/>
        </authorList>
    </citation>
    <scope>NUCLEOTIDE SEQUENCE</scope>
    <source>
        <strain evidence="3">CBS 958.72</strain>
    </source>
</reference>
<evidence type="ECO:0000256" key="1">
    <source>
        <dbReference type="SAM" id="MobiDB-lite"/>
    </source>
</evidence>
<dbReference type="InterPro" id="IPR000719">
    <property type="entry name" value="Prot_kinase_dom"/>
</dbReference>
<dbReference type="Gene3D" id="1.10.510.10">
    <property type="entry name" value="Transferase(Phosphotransferase) domain 1"/>
    <property type="match status" value="1"/>
</dbReference>
<evidence type="ECO:0000313" key="3">
    <source>
        <dbReference type="EMBL" id="KAK3379017.1"/>
    </source>
</evidence>
<dbReference type="SUPFAM" id="SSF56112">
    <property type="entry name" value="Protein kinase-like (PK-like)"/>
    <property type="match status" value="1"/>
</dbReference>